<dbReference type="PANTHER" id="PTHR13017:SF0">
    <property type="entry name" value="METHENYLTETRAHYDROFOLATE SYNTHASE DOMAIN-CONTAINING PROTEIN"/>
    <property type="match status" value="1"/>
</dbReference>
<dbReference type="InterPro" id="IPR002698">
    <property type="entry name" value="FTHF_cligase"/>
</dbReference>
<dbReference type="SUPFAM" id="SSF100950">
    <property type="entry name" value="NagB/RpiA/CoA transferase-like"/>
    <property type="match status" value="1"/>
</dbReference>
<accession>A0A8T3VNU8</accession>
<proteinExistence type="predicted"/>
<dbReference type="Proteomes" id="UP000732619">
    <property type="component" value="Unassembled WGS sequence"/>
</dbReference>
<name>A0A8T3VNU8_METOL</name>
<gene>
    <name evidence="1" type="ORF">E7Z75_06750</name>
</gene>
<dbReference type="EMBL" id="SUTG01000031">
    <property type="protein sequence ID" value="MBE6512823.1"/>
    <property type="molecule type" value="Genomic_DNA"/>
</dbReference>
<evidence type="ECO:0000313" key="1">
    <source>
        <dbReference type="EMBL" id="MBE6512823.1"/>
    </source>
</evidence>
<dbReference type="GO" id="GO:0005737">
    <property type="term" value="C:cytoplasm"/>
    <property type="evidence" value="ECO:0007669"/>
    <property type="project" value="TreeGrafter"/>
</dbReference>
<organism evidence="1 2">
    <name type="scientific">Methanobrevibacter olleyae</name>
    <dbReference type="NCBI Taxonomy" id="294671"/>
    <lineage>
        <taxon>Archaea</taxon>
        <taxon>Methanobacteriati</taxon>
        <taxon>Methanobacteriota</taxon>
        <taxon>Methanomada group</taxon>
        <taxon>Methanobacteria</taxon>
        <taxon>Methanobacteriales</taxon>
        <taxon>Methanobacteriaceae</taxon>
        <taxon>Methanobrevibacter</taxon>
    </lineage>
</organism>
<dbReference type="AlphaFoldDB" id="A0A8T3VNU8"/>
<dbReference type="InterPro" id="IPR024185">
    <property type="entry name" value="FTHF_cligase-like_sf"/>
</dbReference>
<comment type="caution">
    <text evidence="1">The sequence shown here is derived from an EMBL/GenBank/DDBJ whole genome shotgun (WGS) entry which is preliminary data.</text>
</comment>
<evidence type="ECO:0000313" key="2">
    <source>
        <dbReference type="Proteomes" id="UP000732619"/>
    </source>
</evidence>
<dbReference type="Gene3D" id="3.40.50.10420">
    <property type="entry name" value="NagB/RpiA/CoA transferase-like"/>
    <property type="match status" value="1"/>
</dbReference>
<dbReference type="Pfam" id="PF01812">
    <property type="entry name" value="5-FTHF_cyc-lig"/>
    <property type="match status" value="1"/>
</dbReference>
<sequence length="217" mass="24520">MSLKEEKESIRKSIYDKLFNEGQSLRPNGDYGKIPNFKGSDIAARLLAETDEWKDSKTIFCSPDSAQIPVRYLALKENKNLIMASPNLEHGYLYLEGNKLNGKEREASTKEGAFNHCLKFFDFGEDNFNSSKDDSLDIAIDMLVEGSVGVDRCGNRIGKGKGYGDREIEDLFKKNLINEDTPLVTTIHPFQLIDHIPTESHDKNVNMIVSTEEVIRI</sequence>
<reference evidence="1" key="1">
    <citation type="submission" date="2019-04" db="EMBL/GenBank/DDBJ databases">
        <title>Evolution of Biomass-Degrading Anaerobic Consortia Revealed by Metagenomics.</title>
        <authorList>
            <person name="Peng X."/>
        </authorList>
    </citation>
    <scope>NUCLEOTIDE SEQUENCE</scope>
    <source>
        <strain evidence="1">SIG14</strain>
    </source>
</reference>
<dbReference type="InterPro" id="IPR037171">
    <property type="entry name" value="NagB/RpiA_transferase-like"/>
</dbReference>
<dbReference type="PANTHER" id="PTHR13017">
    <property type="entry name" value="5-FORMYLTETRAHYDROFOLATE CYCLO-LIGASE-RELATED"/>
    <property type="match status" value="1"/>
</dbReference>
<protein>
    <submittedName>
        <fullName evidence="1">5-formyltetrahydrofolate cyclo-ligase</fullName>
    </submittedName>
</protein>